<feature type="transmembrane region" description="Helical" evidence="7">
    <location>
        <begin position="302"/>
        <end position="322"/>
    </location>
</feature>
<dbReference type="InterPro" id="IPR017475">
    <property type="entry name" value="EPS_sugar_tfrase"/>
</dbReference>
<keyword evidence="6 7" id="KW-0472">Membrane</keyword>
<keyword evidence="10" id="KW-1185">Reference proteome</keyword>
<dbReference type="Pfam" id="PF02397">
    <property type="entry name" value="Bac_transf"/>
    <property type="match status" value="1"/>
</dbReference>
<keyword evidence="3" id="KW-0808">Transferase</keyword>
<comment type="caution">
    <text evidence="9">The sequence shown here is derived from an EMBL/GenBank/DDBJ whole genome shotgun (WGS) entry which is preliminary data.</text>
</comment>
<comment type="subcellular location">
    <subcellularLocation>
        <location evidence="1">Membrane</location>
        <topology evidence="1">Multi-pass membrane protein</topology>
    </subcellularLocation>
</comment>
<evidence type="ECO:0000256" key="6">
    <source>
        <dbReference type="ARBA" id="ARBA00023136"/>
    </source>
</evidence>
<feature type="domain" description="Bacterial sugar transferase" evidence="8">
    <location>
        <begin position="296"/>
        <end position="483"/>
    </location>
</feature>
<protein>
    <submittedName>
        <fullName evidence="9">Exopolysaccharide biosynthesis polyprenyl glycosylphosphotransferase</fullName>
    </submittedName>
</protein>
<evidence type="ECO:0000256" key="1">
    <source>
        <dbReference type="ARBA" id="ARBA00004141"/>
    </source>
</evidence>
<evidence type="ECO:0000313" key="9">
    <source>
        <dbReference type="EMBL" id="MFC6152724.1"/>
    </source>
</evidence>
<evidence type="ECO:0000256" key="4">
    <source>
        <dbReference type="ARBA" id="ARBA00022692"/>
    </source>
</evidence>
<reference evidence="10" key="1">
    <citation type="journal article" date="2019" name="Int. J. Syst. Evol. Microbiol.">
        <title>The Global Catalogue of Microorganisms (GCM) 10K type strain sequencing project: providing services to taxonomists for standard genome sequencing and annotation.</title>
        <authorList>
            <consortium name="The Broad Institute Genomics Platform"/>
            <consortium name="The Broad Institute Genome Sequencing Center for Infectious Disease"/>
            <person name="Wu L."/>
            <person name="Ma J."/>
        </authorList>
    </citation>
    <scope>NUCLEOTIDE SEQUENCE [LARGE SCALE GENOMIC DNA]</scope>
    <source>
        <strain evidence="10">DFY28</strain>
    </source>
</reference>
<keyword evidence="5 7" id="KW-1133">Transmembrane helix</keyword>
<name>A0ABW1QW06_9ACTN</name>
<evidence type="ECO:0000256" key="7">
    <source>
        <dbReference type="SAM" id="Phobius"/>
    </source>
</evidence>
<gene>
    <name evidence="9" type="ORF">ACFPWU_03470</name>
</gene>
<dbReference type="InterPro" id="IPR003362">
    <property type="entry name" value="Bact_transf"/>
</dbReference>
<accession>A0ABW1QW06</accession>
<keyword evidence="4 7" id="KW-0812">Transmembrane</keyword>
<evidence type="ECO:0000256" key="3">
    <source>
        <dbReference type="ARBA" id="ARBA00022679"/>
    </source>
</evidence>
<proteinExistence type="inferred from homology"/>
<sequence>MSVQEAASHEALVATVGTCCTSAPRCPEHAAGDARPVVAGPSPLRRLRAELILGTEIVASLLVMTLVAFVVETTVAVLMLVAGVTLVVRYREGRQFLRPGWPRTERVLRDTSVPFCVAALPVAAHVWPAGHLSAALAITLAGTAVAVVGALLRRWIPIAQRVVVVGSAVAIAEAATRWFDSRHVQIVGSLVVDDEFPRVPRPRTGSVVKVDSGRSITRDSLLSAQPDMVLVVPGPGVDAESVRRIGWALEGSTAALAVQSDLDGIAPHRLTSTSYAGASLLHVSPSRAGRLPLLAKSAFDRVFGTLLLLLAGPLLLGLMAAIRLTSPGPAVFRQVRVGIDGKHFTMYKLRTMVATAERDKGELAGQNEGSGVLFKMQADPRITPLGRVLRKFSLDELPQLFNVVTGDMSLVGPRPALPEEVAQYSSLERRRLVAKPGLTGLWQVSGRSDLGWDESVALDNHYTENWRLADDGVILVRTVGAVLRSKGAY</sequence>
<dbReference type="PANTHER" id="PTHR30576:SF10">
    <property type="entry name" value="SLL5057 PROTEIN"/>
    <property type="match status" value="1"/>
</dbReference>
<evidence type="ECO:0000256" key="2">
    <source>
        <dbReference type="ARBA" id="ARBA00006464"/>
    </source>
</evidence>
<organism evidence="9 10">
    <name type="scientific">Nocardioides yefusunii</name>
    <dbReference type="NCBI Taxonomy" id="2500546"/>
    <lineage>
        <taxon>Bacteria</taxon>
        <taxon>Bacillati</taxon>
        <taxon>Actinomycetota</taxon>
        <taxon>Actinomycetes</taxon>
        <taxon>Propionibacteriales</taxon>
        <taxon>Nocardioidaceae</taxon>
        <taxon>Nocardioides</taxon>
    </lineage>
</organism>
<dbReference type="EMBL" id="JBHSQI010000002">
    <property type="protein sequence ID" value="MFC6152724.1"/>
    <property type="molecule type" value="Genomic_DNA"/>
</dbReference>
<evidence type="ECO:0000256" key="5">
    <source>
        <dbReference type="ARBA" id="ARBA00022989"/>
    </source>
</evidence>
<feature type="transmembrane region" description="Helical" evidence="7">
    <location>
        <begin position="57"/>
        <end position="87"/>
    </location>
</feature>
<feature type="transmembrane region" description="Helical" evidence="7">
    <location>
        <begin position="133"/>
        <end position="152"/>
    </location>
</feature>
<evidence type="ECO:0000313" key="10">
    <source>
        <dbReference type="Proteomes" id="UP001596098"/>
    </source>
</evidence>
<dbReference type="PANTHER" id="PTHR30576">
    <property type="entry name" value="COLANIC BIOSYNTHESIS UDP-GLUCOSE LIPID CARRIER TRANSFERASE"/>
    <property type="match status" value="1"/>
</dbReference>
<dbReference type="NCBIfam" id="TIGR03025">
    <property type="entry name" value="EPS_sugtrans"/>
    <property type="match status" value="1"/>
</dbReference>
<comment type="similarity">
    <text evidence="2">Belongs to the bacterial sugar transferase family.</text>
</comment>
<dbReference type="RefSeq" id="WP_128219627.1">
    <property type="nucleotide sequence ID" value="NZ_CP034929.1"/>
</dbReference>
<dbReference type="Proteomes" id="UP001596098">
    <property type="component" value="Unassembled WGS sequence"/>
</dbReference>
<evidence type="ECO:0000259" key="8">
    <source>
        <dbReference type="Pfam" id="PF02397"/>
    </source>
</evidence>